<dbReference type="SUPFAM" id="SSF52091">
    <property type="entry name" value="SpoIIaa-like"/>
    <property type="match status" value="1"/>
</dbReference>
<accession>A0ABV3EJ23</accession>
<comment type="caution">
    <text evidence="5">The sequence shown here is derived from an EMBL/GenBank/DDBJ whole genome shotgun (WGS) entry which is preliminary data.</text>
</comment>
<reference evidence="5 6" key="1">
    <citation type="submission" date="2024-06" db="EMBL/GenBank/DDBJ databases">
        <title>The Natural Products Discovery Center: Release of the First 8490 Sequenced Strains for Exploring Actinobacteria Biosynthetic Diversity.</title>
        <authorList>
            <person name="Kalkreuter E."/>
            <person name="Kautsar S.A."/>
            <person name="Yang D."/>
            <person name="Bader C.D."/>
            <person name="Teijaro C.N."/>
            <person name="Fluegel L."/>
            <person name="Davis C.M."/>
            <person name="Simpson J.R."/>
            <person name="Lauterbach L."/>
            <person name="Steele A.D."/>
            <person name="Gui C."/>
            <person name="Meng S."/>
            <person name="Li G."/>
            <person name="Viehrig K."/>
            <person name="Ye F."/>
            <person name="Su P."/>
            <person name="Kiefer A.F."/>
            <person name="Nichols A."/>
            <person name="Cepeda A.J."/>
            <person name="Yan W."/>
            <person name="Fan B."/>
            <person name="Jiang Y."/>
            <person name="Adhikari A."/>
            <person name="Zheng C.-J."/>
            <person name="Schuster L."/>
            <person name="Cowan T.M."/>
            <person name="Smanski M.J."/>
            <person name="Chevrette M.G."/>
            <person name="De Carvalho L.P.S."/>
            <person name="Shen B."/>
        </authorList>
    </citation>
    <scope>NUCLEOTIDE SEQUENCE [LARGE SCALE GENOMIC DNA]</scope>
    <source>
        <strain evidence="5 6">NPDC048117</strain>
    </source>
</reference>
<evidence type="ECO:0000256" key="1">
    <source>
        <dbReference type="ARBA" id="ARBA00009013"/>
    </source>
</evidence>
<dbReference type="NCBIfam" id="TIGR00377">
    <property type="entry name" value="ant_ant_sig"/>
    <property type="match status" value="1"/>
</dbReference>
<feature type="compositionally biased region" description="Polar residues" evidence="3">
    <location>
        <begin position="1"/>
        <end position="10"/>
    </location>
</feature>
<dbReference type="CDD" id="cd07043">
    <property type="entry name" value="STAS_anti-anti-sigma_factors"/>
    <property type="match status" value="1"/>
</dbReference>
<evidence type="ECO:0000259" key="4">
    <source>
        <dbReference type="PROSITE" id="PS50801"/>
    </source>
</evidence>
<gene>
    <name evidence="5" type="ORF">AB0D95_02630</name>
</gene>
<dbReference type="Gene3D" id="3.30.750.24">
    <property type="entry name" value="STAS domain"/>
    <property type="match status" value="1"/>
</dbReference>
<dbReference type="PROSITE" id="PS50801">
    <property type="entry name" value="STAS"/>
    <property type="match status" value="1"/>
</dbReference>
<feature type="domain" description="STAS" evidence="4">
    <location>
        <begin position="18"/>
        <end position="112"/>
    </location>
</feature>
<dbReference type="PANTHER" id="PTHR33495:SF2">
    <property type="entry name" value="ANTI-SIGMA FACTOR ANTAGONIST TM_1081-RELATED"/>
    <property type="match status" value="1"/>
</dbReference>
<dbReference type="EMBL" id="JBEZNA010000003">
    <property type="protein sequence ID" value="MEU9576178.1"/>
    <property type="molecule type" value="Genomic_DNA"/>
</dbReference>
<dbReference type="InterPro" id="IPR002645">
    <property type="entry name" value="STAS_dom"/>
</dbReference>
<sequence>MSTLKTTARDATTGPVPEINGDLDHTTADELRKLITTLTLQPGQRLALDLTGMEFCDSSGITALIVAHHHARAAHADVVLATVPAPTLRVLRMVGLDQIFPIHPDSDAATQP</sequence>
<feature type="region of interest" description="Disordered" evidence="3">
    <location>
        <begin position="1"/>
        <end position="24"/>
    </location>
</feature>
<evidence type="ECO:0000256" key="2">
    <source>
        <dbReference type="RuleBase" id="RU003749"/>
    </source>
</evidence>
<keyword evidence="6" id="KW-1185">Reference proteome</keyword>
<protein>
    <recommendedName>
        <fullName evidence="2">Anti-sigma factor antagonist</fullName>
    </recommendedName>
</protein>
<dbReference type="Pfam" id="PF01740">
    <property type="entry name" value="STAS"/>
    <property type="match status" value="1"/>
</dbReference>
<organism evidence="5 6">
    <name type="scientific">Streptomyces chilikensis</name>
    <dbReference type="NCBI Taxonomy" id="1194079"/>
    <lineage>
        <taxon>Bacteria</taxon>
        <taxon>Bacillati</taxon>
        <taxon>Actinomycetota</taxon>
        <taxon>Actinomycetes</taxon>
        <taxon>Kitasatosporales</taxon>
        <taxon>Streptomycetaceae</taxon>
        <taxon>Streptomyces</taxon>
    </lineage>
</organism>
<dbReference type="RefSeq" id="WP_359268228.1">
    <property type="nucleotide sequence ID" value="NZ_JBEZNA010000003.1"/>
</dbReference>
<dbReference type="InterPro" id="IPR036513">
    <property type="entry name" value="STAS_dom_sf"/>
</dbReference>
<evidence type="ECO:0000313" key="6">
    <source>
        <dbReference type="Proteomes" id="UP001551584"/>
    </source>
</evidence>
<name>A0ABV3EJ23_9ACTN</name>
<dbReference type="Proteomes" id="UP001551584">
    <property type="component" value="Unassembled WGS sequence"/>
</dbReference>
<dbReference type="InterPro" id="IPR003658">
    <property type="entry name" value="Anti-sigma_ant"/>
</dbReference>
<evidence type="ECO:0000313" key="5">
    <source>
        <dbReference type="EMBL" id="MEU9576178.1"/>
    </source>
</evidence>
<comment type="similarity">
    <text evidence="1 2">Belongs to the anti-sigma-factor antagonist family.</text>
</comment>
<proteinExistence type="inferred from homology"/>
<evidence type="ECO:0000256" key="3">
    <source>
        <dbReference type="SAM" id="MobiDB-lite"/>
    </source>
</evidence>
<dbReference type="PANTHER" id="PTHR33495">
    <property type="entry name" value="ANTI-SIGMA FACTOR ANTAGONIST TM_1081-RELATED-RELATED"/>
    <property type="match status" value="1"/>
</dbReference>